<dbReference type="Proteomes" id="UP001150904">
    <property type="component" value="Unassembled WGS sequence"/>
</dbReference>
<dbReference type="Pfam" id="PF20055">
    <property type="entry name" value="DUF6454"/>
    <property type="match status" value="1"/>
</dbReference>
<reference evidence="1" key="1">
    <citation type="submission" date="2022-12" db="EMBL/GenBank/DDBJ databases">
        <authorList>
            <person name="Petersen C."/>
        </authorList>
    </citation>
    <scope>NUCLEOTIDE SEQUENCE</scope>
    <source>
        <strain evidence="1">IBT 15544</strain>
    </source>
</reference>
<dbReference type="OrthoDB" id="71437at2759"/>
<sequence length="144" mass="16104">MVSQRLPPKIRTPAWFHCTSILCARSSFFIDYQDFKFLGHQMLPKVILAHSDARESTKSVKRPIIMFCGGVDTIGSLPSFYLGGIALVDLQTMQPIWEVPISMTSELGTPVTQNPIDIAVVDGKLRIYCLPDQHNSTLYVYEAA</sequence>
<dbReference type="RefSeq" id="XP_058304533.1">
    <property type="nucleotide sequence ID" value="XM_058457634.1"/>
</dbReference>
<dbReference type="EMBL" id="JAPQKR010000016">
    <property type="protein sequence ID" value="KAJ5191593.1"/>
    <property type="molecule type" value="Genomic_DNA"/>
</dbReference>
<reference evidence="1" key="2">
    <citation type="journal article" date="2023" name="IMA Fungus">
        <title>Comparative genomic study of the Penicillium genus elucidates a diverse pangenome and 15 lateral gene transfer events.</title>
        <authorList>
            <person name="Petersen C."/>
            <person name="Sorensen T."/>
            <person name="Nielsen M.R."/>
            <person name="Sondergaard T.E."/>
            <person name="Sorensen J.L."/>
            <person name="Fitzpatrick D.A."/>
            <person name="Frisvad J.C."/>
            <person name="Nielsen K.L."/>
        </authorList>
    </citation>
    <scope>NUCLEOTIDE SEQUENCE</scope>
    <source>
        <strain evidence="1">IBT 15544</strain>
    </source>
</reference>
<dbReference type="InterPro" id="IPR046312">
    <property type="entry name" value="DUF6454"/>
</dbReference>
<protein>
    <submittedName>
        <fullName evidence="1">Uncharacterized protein</fullName>
    </submittedName>
</protein>
<comment type="caution">
    <text evidence="1">The sequence shown here is derived from an EMBL/GenBank/DDBJ whole genome shotgun (WGS) entry which is preliminary data.</text>
</comment>
<evidence type="ECO:0000313" key="2">
    <source>
        <dbReference type="Proteomes" id="UP001150904"/>
    </source>
</evidence>
<accession>A0A9W9J6Q0</accession>
<proteinExistence type="predicted"/>
<dbReference type="GeneID" id="83184935"/>
<gene>
    <name evidence="1" type="ORF">N7498_010578</name>
</gene>
<keyword evidence="2" id="KW-1185">Reference proteome</keyword>
<dbReference type="AlphaFoldDB" id="A0A9W9J6Q0"/>
<organism evidence="1 2">
    <name type="scientific">Penicillium cinerascens</name>
    <dbReference type="NCBI Taxonomy" id="70096"/>
    <lineage>
        <taxon>Eukaryota</taxon>
        <taxon>Fungi</taxon>
        <taxon>Dikarya</taxon>
        <taxon>Ascomycota</taxon>
        <taxon>Pezizomycotina</taxon>
        <taxon>Eurotiomycetes</taxon>
        <taxon>Eurotiomycetidae</taxon>
        <taxon>Eurotiales</taxon>
        <taxon>Aspergillaceae</taxon>
        <taxon>Penicillium</taxon>
    </lineage>
</organism>
<evidence type="ECO:0000313" key="1">
    <source>
        <dbReference type="EMBL" id="KAJ5191593.1"/>
    </source>
</evidence>
<name>A0A9W9J6Q0_9EURO</name>